<name>A0A5C3PCF1_9APHY</name>
<dbReference type="PROSITE" id="PS50097">
    <property type="entry name" value="BTB"/>
    <property type="match status" value="1"/>
</dbReference>
<reference evidence="2 3" key="1">
    <citation type="journal article" date="2019" name="Nat. Ecol. Evol.">
        <title>Megaphylogeny resolves global patterns of mushroom evolution.</title>
        <authorList>
            <person name="Varga T."/>
            <person name="Krizsan K."/>
            <person name="Foldi C."/>
            <person name="Dima B."/>
            <person name="Sanchez-Garcia M."/>
            <person name="Sanchez-Ramirez S."/>
            <person name="Szollosi G.J."/>
            <person name="Szarkandi J.G."/>
            <person name="Papp V."/>
            <person name="Albert L."/>
            <person name="Andreopoulos W."/>
            <person name="Angelini C."/>
            <person name="Antonin V."/>
            <person name="Barry K.W."/>
            <person name="Bougher N.L."/>
            <person name="Buchanan P."/>
            <person name="Buyck B."/>
            <person name="Bense V."/>
            <person name="Catcheside P."/>
            <person name="Chovatia M."/>
            <person name="Cooper J."/>
            <person name="Damon W."/>
            <person name="Desjardin D."/>
            <person name="Finy P."/>
            <person name="Geml J."/>
            <person name="Haridas S."/>
            <person name="Hughes K."/>
            <person name="Justo A."/>
            <person name="Karasinski D."/>
            <person name="Kautmanova I."/>
            <person name="Kiss B."/>
            <person name="Kocsube S."/>
            <person name="Kotiranta H."/>
            <person name="LaButti K.M."/>
            <person name="Lechner B.E."/>
            <person name="Liimatainen K."/>
            <person name="Lipzen A."/>
            <person name="Lukacs Z."/>
            <person name="Mihaltcheva S."/>
            <person name="Morgado L.N."/>
            <person name="Niskanen T."/>
            <person name="Noordeloos M.E."/>
            <person name="Ohm R.A."/>
            <person name="Ortiz-Santana B."/>
            <person name="Ovrebo C."/>
            <person name="Racz N."/>
            <person name="Riley R."/>
            <person name="Savchenko A."/>
            <person name="Shiryaev A."/>
            <person name="Soop K."/>
            <person name="Spirin V."/>
            <person name="Szebenyi C."/>
            <person name="Tomsovsky M."/>
            <person name="Tulloss R.E."/>
            <person name="Uehling J."/>
            <person name="Grigoriev I.V."/>
            <person name="Vagvolgyi C."/>
            <person name="Papp T."/>
            <person name="Martin F.M."/>
            <person name="Miettinen O."/>
            <person name="Hibbett D.S."/>
            <person name="Nagy L.G."/>
        </authorList>
    </citation>
    <scope>NUCLEOTIDE SEQUENCE [LARGE SCALE GENOMIC DNA]</scope>
    <source>
        <strain evidence="2 3">HHB13444</strain>
    </source>
</reference>
<dbReference type="AlphaFoldDB" id="A0A5C3PCF1"/>
<evidence type="ECO:0000259" key="1">
    <source>
        <dbReference type="PROSITE" id="PS50097"/>
    </source>
</evidence>
<dbReference type="Gene3D" id="3.30.710.10">
    <property type="entry name" value="Potassium Channel Kv1.1, Chain A"/>
    <property type="match status" value="2"/>
</dbReference>
<evidence type="ECO:0000313" key="2">
    <source>
        <dbReference type="EMBL" id="TFK86982.1"/>
    </source>
</evidence>
<accession>A0A5C3PCF1</accession>
<organism evidence="2 3">
    <name type="scientific">Polyporus arcularius HHB13444</name>
    <dbReference type="NCBI Taxonomy" id="1314778"/>
    <lineage>
        <taxon>Eukaryota</taxon>
        <taxon>Fungi</taxon>
        <taxon>Dikarya</taxon>
        <taxon>Basidiomycota</taxon>
        <taxon>Agaricomycotina</taxon>
        <taxon>Agaricomycetes</taxon>
        <taxon>Polyporales</taxon>
        <taxon>Polyporaceae</taxon>
        <taxon>Polyporus</taxon>
    </lineage>
</organism>
<protein>
    <recommendedName>
        <fullName evidence="1">BTB domain-containing protein</fullName>
    </recommendedName>
</protein>
<sequence length="505" mass="55228">MTYPRPPFNNPAADTIIRSSDGIDYRVRSGIVAEASPIFSDMFEIPLPDHSDVLDSQDFMDGKPVVAVQEDSVTLDRLLRLCYPTADPILPELQDVRTVLAAALKYEMEESVALMKEALLGFVDTQPLAVWATACELRLEAEAKIAARVLAGADIPIDAPPELQNVTAGAYYRLVKFHRAGGVVGEGFKFCEPDPEDVPEPKSALSRIKSITYQPRPFADIVCRSADGQDYQTHKIILSTASPLLRDRIHALAAHSSSSELPVLLLDIPGNPLGMLLEICYPVEHDLGALSIHDTLVAISCARRLDMKVPFTLLMDSATVSSAEIAEPLATYLLASRLGLSELVKEVLDFLCMDPYTYGCIPEMEFSPALPYHRLLVTRRASTAIVSEITSTLGKSRITTTRGTSDRAANAGCSGSGAAAGMPLGGDPWLRKILERTAEELQSPKQDDHQCLPDMHETLQESLDRKVWCGTCEENLRIVFQIDKLQADVSQALYDNNAKLGALHI</sequence>
<evidence type="ECO:0000313" key="3">
    <source>
        <dbReference type="Proteomes" id="UP000308197"/>
    </source>
</evidence>
<dbReference type="Proteomes" id="UP000308197">
    <property type="component" value="Unassembled WGS sequence"/>
</dbReference>
<dbReference type="InParanoid" id="A0A5C3PCF1"/>
<keyword evidence="3" id="KW-1185">Reference proteome</keyword>
<dbReference type="STRING" id="1314778.A0A5C3PCF1"/>
<dbReference type="InterPro" id="IPR011333">
    <property type="entry name" value="SKP1/BTB/POZ_sf"/>
</dbReference>
<dbReference type="InterPro" id="IPR000210">
    <property type="entry name" value="BTB/POZ_dom"/>
</dbReference>
<dbReference type="SMART" id="SM00225">
    <property type="entry name" value="BTB"/>
    <property type="match status" value="2"/>
</dbReference>
<dbReference type="EMBL" id="ML211174">
    <property type="protein sequence ID" value="TFK86982.1"/>
    <property type="molecule type" value="Genomic_DNA"/>
</dbReference>
<feature type="domain" description="BTB" evidence="1">
    <location>
        <begin position="219"/>
        <end position="289"/>
    </location>
</feature>
<dbReference type="Pfam" id="PF00651">
    <property type="entry name" value="BTB"/>
    <property type="match status" value="1"/>
</dbReference>
<proteinExistence type="predicted"/>
<gene>
    <name evidence="2" type="ORF">K466DRAFT_663359</name>
</gene>
<dbReference type="SUPFAM" id="SSF54695">
    <property type="entry name" value="POZ domain"/>
    <property type="match status" value="1"/>
</dbReference>